<feature type="region of interest" description="Disordered" evidence="1">
    <location>
        <begin position="1"/>
        <end position="27"/>
    </location>
</feature>
<organism evidence="2 3">
    <name type="scientific">Phyllosticta capitalensis</name>
    <dbReference type="NCBI Taxonomy" id="121624"/>
    <lineage>
        <taxon>Eukaryota</taxon>
        <taxon>Fungi</taxon>
        <taxon>Dikarya</taxon>
        <taxon>Ascomycota</taxon>
        <taxon>Pezizomycotina</taxon>
        <taxon>Dothideomycetes</taxon>
        <taxon>Dothideomycetes incertae sedis</taxon>
        <taxon>Botryosphaeriales</taxon>
        <taxon>Phyllostictaceae</taxon>
        <taxon>Phyllosticta</taxon>
    </lineage>
</organism>
<reference evidence="2 3" key="1">
    <citation type="submission" date="2024-04" db="EMBL/GenBank/DDBJ databases">
        <title>Phyllosticta paracitricarpa is synonymous to the EU quarantine fungus P. citricarpa based on phylogenomic analyses.</title>
        <authorList>
            <consortium name="Lawrence Berkeley National Laboratory"/>
            <person name="Van Ingen-Buijs V.A."/>
            <person name="Van Westerhoven A.C."/>
            <person name="Haridas S."/>
            <person name="Skiadas P."/>
            <person name="Martin F."/>
            <person name="Groenewald J.Z."/>
            <person name="Crous P.W."/>
            <person name="Seidl M.F."/>
        </authorList>
    </citation>
    <scope>NUCLEOTIDE SEQUENCE [LARGE SCALE GENOMIC DNA]</scope>
    <source>
        <strain evidence="2 3">CBS 123374</strain>
    </source>
</reference>
<name>A0ABR1YE37_9PEZI</name>
<dbReference type="Proteomes" id="UP001492380">
    <property type="component" value="Unassembled WGS sequence"/>
</dbReference>
<accession>A0ABR1YE37</accession>
<evidence type="ECO:0000313" key="3">
    <source>
        <dbReference type="Proteomes" id="UP001492380"/>
    </source>
</evidence>
<comment type="caution">
    <text evidence="2">The sequence shown here is derived from an EMBL/GenBank/DDBJ whole genome shotgun (WGS) entry which is preliminary data.</text>
</comment>
<dbReference type="PANTHER" id="PTHR38790">
    <property type="entry name" value="2EXR DOMAIN-CONTAINING PROTEIN-RELATED"/>
    <property type="match status" value="1"/>
</dbReference>
<evidence type="ECO:0000256" key="1">
    <source>
        <dbReference type="SAM" id="MobiDB-lite"/>
    </source>
</evidence>
<dbReference type="EMBL" id="JBBWRZ010000010">
    <property type="protein sequence ID" value="KAK8227127.1"/>
    <property type="molecule type" value="Genomic_DNA"/>
</dbReference>
<protein>
    <submittedName>
        <fullName evidence="2">Uncharacterized protein</fullName>
    </submittedName>
</protein>
<keyword evidence="3" id="KW-1185">Reference proteome</keyword>
<gene>
    <name evidence="2" type="ORF">HDK90DRAFT_48661</name>
</gene>
<proteinExistence type="predicted"/>
<sequence length="278" mass="30639">MTTTKTLEVRQTHKVSSERETVEKSNSPRLSLLGLPAEIRNQIWEYVFPVHNGQGAVAPQTSSSSLSLLLTSRQIHAETLLLAYSRTPFATPLCRPSALTQRLTVLSPPQVRAIRSLTFTYAPSTAARTWDGDWRPLLFPVYVQCRKLLWEAVRLLPGVRSVRFVLDGGSGSTKGGAAGGEGAQEAKSVGLTRLGATRRRTVGGVKFFFDTVVGVGLTERSGRGETHAWDERWSVLPGAEGDERAVWLVEEAKSGDDEEFERNKRWVRVEVVRLPLGG</sequence>
<evidence type="ECO:0000313" key="2">
    <source>
        <dbReference type="EMBL" id="KAK8227127.1"/>
    </source>
</evidence>
<feature type="compositionally biased region" description="Basic and acidic residues" evidence="1">
    <location>
        <begin position="7"/>
        <end position="23"/>
    </location>
</feature>